<name>A0A660SKJ0_UNCW3</name>
<keyword evidence="1" id="KW-0808">Transferase</keyword>
<feature type="domain" description="Histidine kinase/HSP90-like ATPase" evidence="2">
    <location>
        <begin position="25"/>
        <end position="141"/>
    </location>
</feature>
<protein>
    <recommendedName>
        <fullName evidence="2">Histidine kinase/HSP90-like ATPase domain-containing protein</fullName>
    </recommendedName>
</protein>
<dbReference type="SUPFAM" id="SSF55874">
    <property type="entry name" value="ATPase domain of HSP90 chaperone/DNA topoisomerase II/histidine kinase"/>
    <property type="match status" value="1"/>
</dbReference>
<proteinExistence type="predicted"/>
<evidence type="ECO:0000313" key="4">
    <source>
        <dbReference type="Proteomes" id="UP000268469"/>
    </source>
</evidence>
<keyword evidence="1" id="KW-0418">Kinase</keyword>
<dbReference type="CDD" id="cd16936">
    <property type="entry name" value="HATPase_RsbW-like"/>
    <property type="match status" value="1"/>
</dbReference>
<dbReference type="PANTHER" id="PTHR35526:SF3">
    <property type="entry name" value="ANTI-SIGMA-F FACTOR RSBW"/>
    <property type="match status" value="1"/>
</dbReference>
<sequence length="144" mass="16500">MEKNSALESLVRKVLSLSLNNCPIAIAGLREIVKSSLSFLKKTDRLALTTAIDEVVTNIIRHGFTDGKGELKIDIYRSPHKVKMVIEDSGRPFDPTQVRPKSYTELIEEEIEGRLGLRLLHQLVDQIHYQFRRGKNRLILEKHL</sequence>
<gene>
    <name evidence="3" type="ORF">DRP53_02160</name>
</gene>
<organism evidence="3 4">
    <name type="scientific">candidate division WOR-3 bacterium</name>
    <dbReference type="NCBI Taxonomy" id="2052148"/>
    <lineage>
        <taxon>Bacteria</taxon>
        <taxon>Bacteria division WOR-3</taxon>
    </lineage>
</organism>
<dbReference type="InterPro" id="IPR003594">
    <property type="entry name" value="HATPase_dom"/>
</dbReference>
<evidence type="ECO:0000256" key="1">
    <source>
        <dbReference type="ARBA" id="ARBA00022527"/>
    </source>
</evidence>
<evidence type="ECO:0000313" key="3">
    <source>
        <dbReference type="EMBL" id="RKX71243.1"/>
    </source>
</evidence>
<dbReference type="InterPro" id="IPR036890">
    <property type="entry name" value="HATPase_C_sf"/>
</dbReference>
<dbReference type="Gene3D" id="3.30.565.10">
    <property type="entry name" value="Histidine kinase-like ATPase, C-terminal domain"/>
    <property type="match status" value="1"/>
</dbReference>
<keyword evidence="1" id="KW-0723">Serine/threonine-protein kinase</keyword>
<comment type="caution">
    <text evidence="3">The sequence shown here is derived from an EMBL/GenBank/DDBJ whole genome shotgun (WGS) entry which is preliminary data.</text>
</comment>
<dbReference type="Proteomes" id="UP000268469">
    <property type="component" value="Unassembled WGS sequence"/>
</dbReference>
<dbReference type="GO" id="GO:0004674">
    <property type="term" value="F:protein serine/threonine kinase activity"/>
    <property type="evidence" value="ECO:0007669"/>
    <property type="project" value="UniProtKB-KW"/>
</dbReference>
<accession>A0A660SKJ0</accession>
<dbReference type="Pfam" id="PF13581">
    <property type="entry name" value="HATPase_c_2"/>
    <property type="match status" value="1"/>
</dbReference>
<dbReference type="EMBL" id="QNBE01000013">
    <property type="protein sequence ID" value="RKX71243.1"/>
    <property type="molecule type" value="Genomic_DNA"/>
</dbReference>
<reference evidence="3 4" key="1">
    <citation type="submission" date="2018-06" db="EMBL/GenBank/DDBJ databases">
        <title>Extensive metabolic versatility and redundancy in microbially diverse, dynamic hydrothermal sediments.</title>
        <authorList>
            <person name="Dombrowski N."/>
            <person name="Teske A."/>
            <person name="Baker B.J."/>
        </authorList>
    </citation>
    <scope>NUCLEOTIDE SEQUENCE [LARGE SCALE GENOMIC DNA]</scope>
    <source>
        <strain evidence="3">B36_G15</strain>
    </source>
</reference>
<evidence type="ECO:0000259" key="2">
    <source>
        <dbReference type="Pfam" id="PF13581"/>
    </source>
</evidence>
<dbReference type="InterPro" id="IPR050267">
    <property type="entry name" value="Anti-sigma-factor_SerPK"/>
</dbReference>
<dbReference type="AlphaFoldDB" id="A0A660SKJ0"/>
<dbReference type="PANTHER" id="PTHR35526">
    <property type="entry name" value="ANTI-SIGMA-F FACTOR RSBW-RELATED"/>
    <property type="match status" value="1"/>
</dbReference>